<organism evidence="3 4">
    <name type="scientific">Nocardioides currus</name>
    <dbReference type="NCBI Taxonomy" id="2133958"/>
    <lineage>
        <taxon>Bacteria</taxon>
        <taxon>Bacillati</taxon>
        <taxon>Actinomycetota</taxon>
        <taxon>Actinomycetes</taxon>
        <taxon>Propionibacteriales</taxon>
        <taxon>Nocardioidaceae</taxon>
        <taxon>Nocardioides</taxon>
    </lineage>
</organism>
<feature type="signal peptide" evidence="1">
    <location>
        <begin position="1"/>
        <end position="23"/>
    </location>
</feature>
<name>A0A2R7YWN5_9ACTN</name>
<feature type="chain" id="PRO_5039303901" evidence="1">
    <location>
        <begin position="24"/>
        <end position="198"/>
    </location>
</feature>
<protein>
    <submittedName>
        <fullName evidence="3">DUF305 domain-containing protein</fullName>
    </submittedName>
</protein>
<comment type="caution">
    <text evidence="3">The sequence shown here is derived from an EMBL/GenBank/DDBJ whole genome shotgun (WGS) entry which is preliminary data.</text>
</comment>
<keyword evidence="4" id="KW-1185">Reference proteome</keyword>
<reference evidence="3 4" key="1">
    <citation type="submission" date="2018-03" db="EMBL/GenBank/DDBJ databases">
        <authorList>
            <person name="Keele B.F."/>
        </authorList>
    </citation>
    <scope>NUCLEOTIDE SEQUENCE [LARGE SCALE GENOMIC DNA]</scope>
    <source>
        <strain evidence="3 4">IB-3</strain>
    </source>
</reference>
<dbReference type="Pfam" id="PF03713">
    <property type="entry name" value="DUF305"/>
    <property type="match status" value="1"/>
</dbReference>
<dbReference type="InterPro" id="IPR005183">
    <property type="entry name" value="DUF305_CopM-like"/>
</dbReference>
<dbReference type="PANTHER" id="PTHR36933">
    <property type="entry name" value="SLL0788 PROTEIN"/>
    <property type="match status" value="1"/>
</dbReference>
<evidence type="ECO:0000313" key="4">
    <source>
        <dbReference type="Proteomes" id="UP000244867"/>
    </source>
</evidence>
<proteinExistence type="predicted"/>
<dbReference type="AlphaFoldDB" id="A0A2R7YWN5"/>
<dbReference type="PROSITE" id="PS51257">
    <property type="entry name" value="PROKAR_LIPOPROTEIN"/>
    <property type="match status" value="1"/>
</dbReference>
<dbReference type="OrthoDB" id="26872at2"/>
<keyword evidence="1" id="KW-0732">Signal</keyword>
<evidence type="ECO:0000256" key="1">
    <source>
        <dbReference type="SAM" id="SignalP"/>
    </source>
</evidence>
<dbReference type="RefSeq" id="WP_108344974.1">
    <property type="nucleotide sequence ID" value="NZ_PYXZ01000005.1"/>
</dbReference>
<sequence length="198" mass="21125">MIKTNHKTVKLVAPLVALGLALAACGGDDRGSGATSGDHNDQDVSFATEMIPHHAQAVQMSEMAVENAANQEVKALAEDISTAQGPEIETMSSWLETWGEDVPGTGGDMDGMDHGGMDGVEDMPGMMSFDEMDELEAASGSAFDEMFLSMMIEHHEGAIEMAQTEQADGEYPDAIDLAETIEETQTAEIETMKELITP</sequence>
<dbReference type="PANTHER" id="PTHR36933:SF1">
    <property type="entry name" value="SLL0788 PROTEIN"/>
    <property type="match status" value="1"/>
</dbReference>
<dbReference type="EMBL" id="PYXZ01000005">
    <property type="protein sequence ID" value="PUA80782.1"/>
    <property type="molecule type" value="Genomic_DNA"/>
</dbReference>
<dbReference type="Proteomes" id="UP000244867">
    <property type="component" value="Unassembled WGS sequence"/>
</dbReference>
<dbReference type="Gene3D" id="1.20.1260.10">
    <property type="match status" value="1"/>
</dbReference>
<evidence type="ECO:0000313" key="3">
    <source>
        <dbReference type="EMBL" id="PUA80782.1"/>
    </source>
</evidence>
<evidence type="ECO:0000259" key="2">
    <source>
        <dbReference type="Pfam" id="PF03713"/>
    </source>
</evidence>
<feature type="domain" description="DUF305" evidence="2">
    <location>
        <begin position="43"/>
        <end position="195"/>
    </location>
</feature>
<gene>
    <name evidence="3" type="ORF">C7S10_13685</name>
</gene>
<accession>A0A2R7YWN5</accession>
<dbReference type="InterPro" id="IPR012347">
    <property type="entry name" value="Ferritin-like"/>
</dbReference>